<dbReference type="Pfam" id="PF00825">
    <property type="entry name" value="Ribonuclease_P"/>
    <property type="match status" value="1"/>
</dbReference>
<dbReference type="PANTHER" id="PTHR33992">
    <property type="entry name" value="RIBONUCLEASE P PROTEIN COMPONENT"/>
    <property type="match status" value="1"/>
</dbReference>
<keyword evidence="3 7" id="KW-0540">Nuclease</keyword>
<evidence type="ECO:0000256" key="8">
    <source>
        <dbReference type="NCBIfam" id="TIGR00188"/>
    </source>
</evidence>
<dbReference type="EC" id="3.1.26.5" evidence="7 8"/>
<dbReference type="NCBIfam" id="TIGR00188">
    <property type="entry name" value="rnpA"/>
    <property type="match status" value="1"/>
</dbReference>
<keyword evidence="2 7" id="KW-0819">tRNA processing</keyword>
<dbReference type="InterPro" id="IPR014721">
    <property type="entry name" value="Ribsml_uS5_D2-typ_fold_subgr"/>
</dbReference>
<dbReference type="Proteomes" id="UP001223586">
    <property type="component" value="Unassembled WGS sequence"/>
</dbReference>
<comment type="subunit">
    <text evidence="7">Consists of a catalytic RNA component (M1 or rnpB) and a protein subunit.</text>
</comment>
<keyword evidence="10" id="KW-1185">Reference proteome</keyword>
<accession>A0ABT9WT71</accession>
<dbReference type="InterPro" id="IPR020539">
    <property type="entry name" value="RNase_P_CS"/>
</dbReference>
<keyword evidence="4 7" id="KW-0255">Endonuclease</keyword>
<dbReference type="GO" id="GO:0004526">
    <property type="term" value="F:ribonuclease P activity"/>
    <property type="evidence" value="ECO:0007669"/>
    <property type="project" value="UniProtKB-EC"/>
</dbReference>
<name>A0ABT9WT71_9BACI</name>
<comment type="similarity">
    <text evidence="7">Belongs to the RnpA family.</text>
</comment>
<evidence type="ECO:0000256" key="3">
    <source>
        <dbReference type="ARBA" id="ARBA00022722"/>
    </source>
</evidence>
<dbReference type="Gene3D" id="3.30.230.10">
    <property type="match status" value="1"/>
</dbReference>
<comment type="function">
    <text evidence="1 7">RNaseP catalyzes the removal of the 5'-leader sequence from pre-tRNA to produce the mature 5'-terminus. It can also cleave other RNA substrates such as 4.5S RNA. The protein component plays an auxiliary but essential role in vivo by binding to the 5'-leader sequence and broadening the substrate specificity of the ribozyme.</text>
</comment>
<evidence type="ECO:0000313" key="10">
    <source>
        <dbReference type="Proteomes" id="UP001223586"/>
    </source>
</evidence>
<evidence type="ECO:0000256" key="7">
    <source>
        <dbReference type="HAMAP-Rule" id="MF_00227"/>
    </source>
</evidence>
<keyword evidence="5 7" id="KW-0378">Hydrolase</keyword>
<dbReference type="InterPro" id="IPR000100">
    <property type="entry name" value="RNase_P"/>
</dbReference>
<comment type="catalytic activity">
    <reaction evidence="7">
        <text>Endonucleolytic cleavage of RNA, removing 5'-extranucleotides from tRNA precursor.</text>
        <dbReference type="EC" id="3.1.26.5"/>
    </reaction>
</comment>
<sequence>MGFSLFVYNAGGYMRKAWRIKRNDEFQAVFKNGKSFANRQFIVYMLEKEGQAHFRIGLSVSKKIGNAVVRNRIKRYLRQVFFELETDIAKEKDYVIIARKPAAKMDFHEVKKSMQHVLTLAKVLKVRVQKGRKKEPRVSKN</sequence>
<proteinExistence type="inferred from homology"/>
<dbReference type="SUPFAM" id="SSF54211">
    <property type="entry name" value="Ribosomal protein S5 domain 2-like"/>
    <property type="match status" value="1"/>
</dbReference>
<evidence type="ECO:0000256" key="4">
    <source>
        <dbReference type="ARBA" id="ARBA00022759"/>
    </source>
</evidence>
<comment type="caution">
    <text evidence="9">The sequence shown here is derived from an EMBL/GenBank/DDBJ whole genome shotgun (WGS) entry which is preliminary data.</text>
</comment>
<dbReference type="HAMAP" id="MF_00227">
    <property type="entry name" value="RNase_P"/>
    <property type="match status" value="1"/>
</dbReference>
<dbReference type="PROSITE" id="PS00648">
    <property type="entry name" value="RIBONUCLEASE_P"/>
    <property type="match status" value="1"/>
</dbReference>
<gene>
    <name evidence="7" type="primary">rnpA</name>
    <name evidence="9" type="ORF">J2S08_002151</name>
</gene>
<dbReference type="InterPro" id="IPR020568">
    <property type="entry name" value="Ribosomal_Su5_D2-typ_SF"/>
</dbReference>
<evidence type="ECO:0000256" key="5">
    <source>
        <dbReference type="ARBA" id="ARBA00022801"/>
    </source>
</evidence>
<keyword evidence="6 7" id="KW-0694">RNA-binding</keyword>
<dbReference type="PANTHER" id="PTHR33992:SF1">
    <property type="entry name" value="RIBONUCLEASE P PROTEIN COMPONENT"/>
    <property type="match status" value="1"/>
</dbReference>
<reference evidence="9 10" key="1">
    <citation type="submission" date="2023-07" db="EMBL/GenBank/DDBJ databases">
        <title>Genomic Encyclopedia of Type Strains, Phase IV (KMG-IV): sequencing the most valuable type-strain genomes for metagenomic binning, comparative biology and taxonomic classification.</title>
        <authorList>
            <person name="Goeker M."/>
        </authorList>
    </citation>
    <scope>NUCLEOTIDE SEQUENCE [LARGE SCALE GENOMIC DNA]</scope>
    <source>
        <strain evidence="9 10">DSM 23837</strain>
    </source>
</reference>
<evidence type="ECO:0000313" key="9">
    <source>
        <dbReference type="EMBL" id="MDQ0176314.1"/>
    </source>
</evidence>
<dbReference type="EMBL" id="JAUSTT010000011">
    <property type="protein sequence ID" value="MDQ0176314.1"/>
    <property type="molecule type" value="Genomic_DNA"/>
</dbReference>
<evidence type="ECO:0000256" key="1">
    <source>
        <dbReference type="ARBA" id="ARBA00002663"/>
    </source>
</evidence>
<evidence type="ECO:0000256" key="2">
    <source>
        <dbReference type="ARBA" id="ARBA00022694"/>
    </source>
</evidence>
<protein>
    <recommendedName>
        <fullName evidence="7 8">Ribonuclease P protein component</fullName>
        <shortName evidence="7">RNase P protein</shortName>
        <shortName evidence="7">RNaseP protein</shortName>
        <ecNumber evidence="7 8">3.1.26.5</ecNumber>
    </recommendedName>
    <alternativeName>
        <fullName evidence="7">Protein C5</fullName>
    </alternativeName>
</protein>
<evidence type="ECO:0000256" key="6">
    <source>
        <dbReference type="ARBA" id="ARBA00022884"/>
    </source>
</evidence>
<organism evidence="9 10">
    <name type="scientific">Bacillus chungangensis</name>
    <dbReference type="NCBI Taxonomy" id="587633"/>
    <lineage>
        <taxon>Bacteria</taxon>
        <taxon>Bacillati</taxon>
        <taxon>Bacillota</taxon>
        <taxon>Bacilli</taxon>
        <taxon>Bacillales</taxon>
        <taxon>Bacillaceae</taxon>
        <taxon>Bacillus</taxon>
    </lineage>
</organism>